<evidence type="ECO:0000256" key="3">
    <source>
        <dbReference type="ARBA" id="ARBA00022679"/>
    </source>
</evidence>
<dbReference type="EC" id="2.3.1.199" evidence="2"/>
<dbReference type="Gene3D" id="3.40.47.10">
    <property type="match status" value="1"/>
</dbReference>
<evidence type="ECO:0000313" key="8">
    <source>
        <dbReference type="EMBL" id="KAF8780774.1"/>
    </source>
</evidence>
<accession>A0A835KWM3</accession>
<keyword evidence="5" id="KW-1133">Transmembrane helix</keyword>
<feature type="transmembrane region" description="Helical" evidence="5">
    <location>
        <begin position="130"/>
        <end position="154"/>
    </location>
</feature>
<dbReference type="EMBL" id="JACEFO010000112">
    <property type="protein sequence ID" value="KAF8780774.1"/>
    <property type="molecule type" value="Genomic_DNA"/>
</dbReference>
<gene>
    <name evidence="8" type="ORF">HU200_000714</name>
</gene>
<dbReference type="PANTHER" id="PTHR31561">
    <property type="entry name" value="3-KETOACYL-COA SYNTHASE"/>
    <property type="match status" value="1"/>
</dbReference>
<dbReference type="GO" id="GO:0006633">
    <property type="term" value="P:fatty acid biosynthetic process"/>
    <property type="evidence" value="ECO:0007669"/>
    <property type="project" value="InterPro"/>
</dbReference>
<evidence type="ECO:0000256" key="1">
    <source>
        <dbReference type="ARBA" id="ARBA00005531"/>
    </source>
</evidence>
<feature type="domain" description="Beta-ketoacyl-[acyl-carrier-protein] synthase III C-terminal" evidence="7">
    <location>
        <begin position="497"/>
        <end position="577"/>
    </location>
</feature>
<keyword evidence="5" id="KW-0812">Transmembrane</keyword>
<feature type="domain" description="FAE" evidence="6">
    <location>
        <begin position="177"/>
        <end position="466"/>
    </location>
</feature>
<dbReference type="Pfam" id="PF08541">
    <property type="entry name" value="ACP_syn_III_C"/>
    <property type="match status" value="1"/>
</dbReference>
<dbReference type="CDD" id="cd00831">
    <property type="entry name" value="CHS_like"/>
    <property type="match status" value="1"/>
</dbReference>
<organism evidence="8 9">
    <name type="scientific">Digitaria exilis</name>
    <dbReference type="NCBI Taxonomy" id="1010633"/>
    <lineage>
        <taxon>Eukaryota</taxon>
        <taxon>Viridiplantae</taxon>
        <taxon>Streptophyta</taxon>
        <taxon>Embryophyta</taxon>
        <taxon>Tracheophyta</taxon>
        <taxon>Spermatophyta</taxon>
        <taxon>Magnoliopsida</taxon>
        <taxon>Liliopsida</taxon>
        <taxon>Poales</taxon>
        <taxon>Poaceae</taxon>
        <taxon>PACMAD clade</taxon>
        <taxon>Panicoideae</taxon>
        <taxon>Panicodae</taxon>
        <taxon>Paniceae</taxon>
        <taxon>Anthephorinae</taxon>
        <taxon>Digitaria</taxon>
    </lineage>
</organism>
<evidence type="ECO:0000313" key="9">
    <source>
        <dbReference type="Proteomes" id="UP000636709"/>
    </source>
</evidence>
<sequence>MLAQIRLVWKSSRADEPDVFAHPSAEASCVSDGQGTVPSPKIAPALYNQPSARHDVLTQAFGAPESLTPAVLIVEKPKPLYKTSHHHPQRLPGRSAVHADTAHSHRPGASGRHQAAMAMVGMDIEHRDHLLAALHGLLGAATLLLCLAAELFVFFFRRHAALYLAPVSAMLFFHRFHRRTSEIGLVDFSCLKPPRRLRIPVAGLLEHFRLIGCFDDGSVDFMTKVIEASGMGNETYFPPSLHYIPPAATHADAIEEARMLFFPTLDDLFAKTGVPPSAVGALVVNCSGFCPAPSLAAVIANRYRFRSDVRTFNLSGMGCAAGVVGVDVARRLLLTHDAMAYAVVVSAEIVTVGWYSGKDQSKLLLNCYFRTGCSAALVTTTNRRRGAAAPAIKYRLASLTRTNQIANDRSYRSGYRDEDDEGITGFTLGQGVGRMVSELLRAHLVTLSLSILPWREKLRYVLALLRSAASSRRRDDRSNKLAGGVSPPLPDFRAAADHFCLPSSGRPMIWRLGQGLGLGEKEMEAALMTFHRFGNQSAASLWYQLAYLEAKGRVRAGDTVWQLGIGSGLKANSLVWERRELGPWVDCIHKYPVTEIKNGLEHRRVSRPRWPSGLRGQAARSAVCICGVHSTATQLRLSAVKP</sequence>
<keyword evidence="5" id="KW-0472">Membrane</keyword>
<keyword evidence="4" id="KW-0012">Acyltransferase</keyword>
<dbReference type="GO" id="GO:0009922">
    <property type="term" value="F:fatty acid elongase activity"/>
    <property type="evidence" value="ECO:0007669"/>
    <property type="project" value="UniProtKB-EC"/>
</dbReference>
<dbReference type="InterPro" id="IPR013601">
    <property type="entry name" value="FAE1_typ3_polyketide_synth"/>
</dbReference>
<evidence type="ECO:0000256" key="4">
    <source>
        <dbReference type="ARBA" id="ARBA00023315"/>
    </source>
</evidence>
<dbReference type="Pfam" id="PF08392">
    <property type="entry name" value="FAE1_CUT1_RppA"/>
    <property type="match status" value="1"/>
</dbReference>
<keyword evidence="3" id="KW-0808">Transferase</keyword>
<dbReference type="InterPro" id="IPR016039">
    <property type="entry name" value="Thiolase-like"/>
</dbReference>
<name>A0A835KWM3_9POAL</name>
<dbReference type="Proteomes" id="UP000636709">
    <property type="component" value="Unassembled WGS sequence"/>
</dbReference>
<evidence type="ECO:0000256" key="2">
    <source>
        <dbReference type="ARBA" id="ARBA00012307"/>
    </source>
</evidence>
<dbReference type="OrthoDB" id="329835at2759"/>
<evidence type="ECO:0000259" key="7">
    <source>
        <dbReference type="Pfam" id="PF08541"/>
    </source>
</evidence>
<keyword evidence="9" id="KW-1185">Reference proteome</keyword>
<dbReference type="SUPFAM" id="SSF53901">
    <property type="entry name" value="Thiolase-like"/>
    <property type="match status" value="2"/>
</dbReference>
<evidence type="ECO:0000259" key="6">
    <source>
        <dbReference type="Pfam" id="PF08392"/>
    </source>
</evidence>
<dbReference type="AlphaFoldDB" id="A0A835KWM3"/>
<protein>
    <recommendedName>
        <fullName evidence="2">very-long-chain 3-oxoacyl-CoA synthase</fullName>
        <ecNumber evidence="2">2.3.1.199</ecNumber>
    </recommendedName>
</protein>
<evidence type="ECO:0000256" key="5">
    <source>
        <dbReference type="SAM" id="Phobius"/>
    </source>
</evidence>
<comment type="similarity">
    <text evidence="1">Belongs to the thiolase-like superfamily. Chalcone/stilbene synthases family.</text>
</comment>
<dbReference type="InterPro" id="IPR013747">
    <property type="entry name" value="ACP_syn_III_C"/>
</dbReference>
<proteinExistence type="inferred from homology"/>
<reference evidence="8" key="1">
    <citation type="submission" date="2020-07" db="EMBL/GenBank/DDBJ databases">
        <title>Genome sequence and genetic diversity analysis of an under-domesticated orphan crop, white fonio (Digitaria exilis).</title>
        <authorList>
            <person name="Bennetzen J.L."/>
            <person name="Chen S."/>
            <person name="Ma X."/>
            <person name="Wang X."/>
            <person name="Yssel A.E.J."/>
            <person name="Chaluvadi S.R."/>
            <person name="Johnson M."/>
            <person name="Gangashetty P."/>
            <person name="Hamidou F."/>
            <person name="Sanogo M.D."/>
            <person name="Zwaenepoel A."/>
            <person name="Wallace J."/>
            <person name="Van De Peer Y."/>
            <person name="Van Deynze A."/>
        </authorList>
    </citation>
    <scope>NUCLEOTIDE SEQUENCE</scope>
    <source>
        <tissue evidence="8">Leaves</tissue>
    </source>
</reference>
<comment type="caution">
    <text evidence="8">The sequence shown here is derived from an EMBL/GenBank/DDBJ whole genome shotgun (WGS) entry which is preliminary data.</text>
</comment>
<dbReference type="GO" id="GO:0016020">
    <property type="term" value="C:membrane"/>
    <property type="evidence" value="ECO:0007669"/>
    <property type="project" value="InterPro"/>
</dbReference>
<dbReference type="InterPro" id="IPR012392">
    <property type="entry name" value="3-ktacl-CoA_syn"/>
</dbReference>